<evidence type="ECO:0000256" key="9">
    <source>
        <dbReference type="ARBA" id="ARBA00023136"/>
    </source>
</evidence>
<dbReference type="GO" id="GO:0005262">
    <property type="term" value="F:calcium channel activity"/>
    <property type="evidence" value="ECO:0007669"/>
    <property type="project" value="TreeGrafter"/>
</dbReference>
<feature type="coiled-coil region" evidence="10">
    <location>
        <begin position="192"/>
        <end position="219"/>
    </location>
</feature>
<dbReference type="EMBL" id="JABWDY010036314">
    <property type="protein sequence ID" value="KAF5181321.1"/>
    <property type="molecule type" value="Genomic_DNA"/>
</dbReference>
<gene>
    <name evidence="13" type="ORF">FRX31_029096</name>
</gene>
<evidence type="ECO:0000259" key="12">
    <source>
        <dbReference type="Pfam" id="PF04678"/>
    </source>
</evidence>
<dbReference type="OrthoDB" id="278338at2759"/>
<organism evidence="13 14">
    <name type="scientific">Thalictrum thalictroides</name>
    <name type="common">Rue-anemone</name>
    <name type="synonym">Anemone thalictroides</name>
    <dbReference type="NCBI Taxonomy" id="46969"/>
    <lineage>
        <taxon>Eukaryota</taxon>
        <taxon>Viridiplantae</taxon>
        <taxon>Streptophyta</taxon>
        <taxon>Embryophyta</taxon>
        <taxon>Tracheophyta</taxon>
        <taxon>Spermatophyta</taxon>
        <taxon>Magnoliopsida</taxon>
        <taxon>Ranunculales</taxon>
        <taxon>Ranunculaceae</taxon>
        <taxon>Thalictroideae</taxon>
        <taxon>Thalictrum</taxon>
    </lineage>
</organism>
<dbReference type="GO" id="GO:1990246">
    <property type="term" value="C:uniplex complex"/>
    <property type="evidence" value="ECO:0007669"/>
    <property type="project" value="TreeGrafter"/>
</dbReference>
<keyword evidence="10" id="KW-0175">Coiled coil</keyword>
<protein>
    <submittedName>
        <fullName evidence="13">Calcium uniporter protein 2 protein</fullName>
    </submittedName>
</protein>
<dbReference type="GO" id="GO:0051560">
    <property type="term" value="P:mitochondrial calcium ion homeostasis"/>
    <property type="evidence" value="ECO:0007669"/>
    <property type="project" value="InterPro"/>
</dbReference>
<evidence type="ECO:0000313" key="14">
    <source>
        <dbReference type="Proteomes" id="UP000554482"/>
    </source>
</evidence>
<evidence type="ECO:0000256" key="10">
    <source>
        <dbReference type="SAM" id="Coils"/>
    </source>
</evidence>
<keyword evidence="4" id="KW-0109">Calcium transport</keyword>
<comment type="similarity">
    <text evidence="2">Belongs to the MCU (TC 1.A.77) family.</text>
</comment>
<dbReference type="InterPro" id="IPR039055">
    <property type="entry name" value="MCU_fam"/>
</dbReference>
<keyword evidence="8" id="KW-0406">Ion transport</keyword>
<evidence type="ECO:0000256" key="8">
    <source>
        <dbReference type="ARBA" id="ARBA00023065"/>
    </source>
</evidence>
<dbReference type="Proteomes" id="UP000554482">
    <property type="component" value="Unassembled WGS sequence"/>
</dbReference>
<feature type="domain" description="Calcium uniporter protein C-terminal" evidence="12">
    <location>
        <begin position="148"/>
        <end position="305"/>
    </location>
</feature>
<keyword evidence="6" id="KW-0106">Calcium</keyword>
<evidence type="ECO:0000256" key="6">
    <source>
        <dbReference type="ARBA" id="ARBA00022837"/>
    </source>
</evidence>
<keyword evidence="9" id="KW-0472">Membrane</keyword>
<keyword evidence="14" id="KW-1185">Reference proteome</keyword>
<dbReference type="PANTHER" id="PTHR13462">
    <property type="entry name" value="CALCIUM UNIPORTER PROTEIN, MITOCHONDRIAL"/>
    <property type="match status" value="1"/>
</dbReference>
<proteinExistence type="inferred from homology"/>
<comment type="subcellular location">
    <subcellularLocation>
        <location evidence="1">Membrane</location>
        <topology evidence="1">Multi-pass membrane protein</topology>
    </subcellularLocation>
</comment>
<evidence type="ECO:0000256" key="5">
    <source>
        <dbReference type="ARBA" id="ARBA00022692"/>
    </source>
</evidence>
<dbReference type="PANTHER" id="PTHR13462:SF31">
    <property type="entry name" value="CALCIUM UNIPORTER PROTEIN 1, MITOCHONDRIAL"/>
    <property type="match status" value="1"/>
</dbReference>
<dbReference type="InterPro" id="IPR006769">
    <property type="entry name" value="MCU_C"/>
</dbReference>
<evidence type="ECO:0000256" key="4">
    <source>
        <dbReference type="ARBA" id="ARBA00022568"/>
    </source>
</evidence>
<keyword evidence="3" id="KW-0813">Transport</keyword>
<keyword evidence="7" id="KW-1133">Transmembrane helix</keyword>
<dbReference type="GO" id="GO:0015292">
    <property type="term" value="F:uniporter activity"/>
    <property type="evidence" value="ECO:0007669"/>
    <property type="project" value="TreeGrafter"/>
</dbReference>
<dbReference type="AlphaFoldDB" id="A0A7J6V9P9"/>
<sequence>MTFRRDFLNASGGGSDNDQKSDIGGFFRRFLQKRAIVQSATTKSSNPSKLFGDKLMNKLKDMNMNEDNLRRLRLDGLYPYPPTVLELKPPEEEKAEMMNNVSIEDAKKLLRVSQVQMLKAKFRQIPQNRISYNEFLEICVENSGSDHQGLTFAKMLDDSGSVIVLGNLVFLRPEQVTKAIEGILPLSIPQPNDAKQKELEKMEKEKMEIDKEAEALVRKELWAGLGFMVAQTAGLMRLTFWELSWDVMEPICFYITSIYFMAGYSFFLRTSKDPSFEGIFASRFTAKQKCLMKKKNFDLQKFNELRRACYPLSAREPPLVSIQSFEASDKTPVRAFGQ</sequence>
<dbReference type="Pfam" id="PF04678">
    <property type="entry name" value="MCU"/>
    <property type="match status" value="1"/>
</dbReference>
<accession>A0A7J6V9P9</accession>
<evidence type="ECO:0000256" key="11">
    <source>
        <dbReference type="SAM" id="MobiDB-lite"/>
    </source>
</evidence>
<comment type="caution">
    <text evidence="13">The sequence shown here is derived from an EMBL/GenBank/DDBJ whole genome shotgun (WGS) entry which is preliminary data.</text>
</comment>
<evidence type="ECO:0000256" key="2">
    <source>
        <dbReference type="ARBA" id="ARBA00005653"/>
    </source>
</evidence>
<reference evidence="13 14" key="1">
    <citation type="submission" date="2020-06" db="EMBL/GenBank/DDBJ databases">
        <title>Transcriptomic and genomic resources for Thalictrum thalictroides and T. hernandezii: Facilitating candidate gene discovery in an emerging model plant lineage.</title>
        <authorList>
            <person name="Arias T."/>
            <person name="Riano-Pachon D.M."/>
            <person name="Di Stilio V.S."/>
        </authorList>
    </citation>
    <scope>NUCLEOTIDE SEQUENCE [LARGE SCALE GENOMIC DNA]</scope>
    <source>
        <strain evidence="14">cv. WT478/WT964</strain>
        <tissue evidence="13">Leaves</tissue>
    </source>
</reference>
<evidence type="ECO:0000256" key="1">
    <source>
        <dbReference type="ARBA" id="ARBA00004141"/>
    </source>
</evidence>
<name>A0A7J6V9P9_THATH</name>
<keyword evidence="5" id="KW-0812">Transmembrane</keyword>
<evidence type="ECO:0000256" key="7">
    <source>
        <dbReference type="ARBA" id="ARBA00022989"/>
    </source>
</evidence>
<dbReference type="GO" id="GO:0036444">
    <property type="term" value="P:calcium import into the mitochondrion"/>
    <property type="evidence" value="ECO:0007669"/>
    <property type="project" value="TreeGrafter"/>
</dbReference>
<feature type="region of interest" description="Disordered" evidence="11">
    <location>
        <begin position="1"/>
        <end position="20"/>
    </location>
</feature>
<evidence type="ECO:0000313" key="13">
    <source>
        <dbReference type="EMBL" id="KAF5181321.1"/>
    </source>
</evidence>
<evidence type="ECO:0000256" key="3">
    <source>
        <dbReference type="ARBA" id="ARBA00022448"/>
    </source>
</evidence>